<keyword evidence="1" id="KW-0472">Membrane</keyword>
<feature type="transmembrane region" description="Helical" evidence="1">
    <location>
        <begin position="139"/>
        <end position="169"/>
    </location>
</feature>
<dbReference type="GO" id="GO:0046636">
    <property type="term" value="P:negative regulation of alpha-beta T cell activation"/>
    <property type="evidence" value="ECO:0007669"/>
    <property type="project" value="TreeGrafter"/>
</dbReference>
<dbReference type="OrthoDB" id="8910360at2759"/>
<sequence>DAITAFSVSALYSQYTCPEGQTVNLTCIIDGPMDDKNDYLFKEWYFSKEKDTNCPERRHVRNATEKNHQHKEHGTHILHSRVLQLMLKNLTQMDSGGYCCYVVEADKKTHHSRHVSHNYMELQVKSGRVCIYNTNVFSIVYIGSTAAAMAIVSCVIGILCMPLILFLVYKQRKAITHRRAQELVRMD</sequence>
<dbReference type="InterPro" id="IPR036179">
    <property type="entry name" value="Ig-like_dom_sf"/>
</dbReference>
<dbReference type="EMBL" id="JAACNH010000002">
    <property type="protein sequence ID" value="KAG8450637.1"/>
    <property type="molecule type" value="Genomic_DNA"/>
</dbReference>
<keyword evidence="4" id="KW-1185">Reference proteome</keyword>
<feature type="non-terminal residue" evidence="3">
    <location>
        <position position="1"/>
    </location>
</feature>
<evidence type="ECO:0000259" key="2">
    <source>
        <dbReference type="PROSITE" id="PS50835"/>
    </source>
</evidence>
<dbReference type="PROSITE" id="PS50835">
    <property type="entry name" value="IG_LIKE"/>
    <property type="match status" value="1"/>
</dbReference>
<dbReference type="GO" id="GO:0005886">
    <property type="term" value="C:plasma membrane"/>
    <property type="evidence" value="ECO:0007669"/>
    <property type="project" value="TreeGrafter"/>
</dbReference>
<evidence type="ECO:0000313" key="4">
    <source>
        <dbReference type="Proteomes" id="UP000812440"/>
    </source>
</evidence>
<dbReference type="PANTHER" id="PTHR44819:SF1">
    <property type="entry name" value="V-TYPE IMMUNOGLOBULIN DOMAIN-CONTAINING SUPPRESSOR OF T-CELL ACTIVATION"/>
    <property type="match status" value="1"/>
</dbReference>
<comment type="caution">
    <text evidence="3">The sequence shown here is derived from an EMBL/GenBank/DDBJ whole genome shotgun (WGS) entry which is preliminary data.</text>
</comment>
<dbReference type="InterPro" id="IPR003599">
    <property type="entry name" value="Ig_sub"/>
</dbReference>
<evidence type="ECO:0000313" key="3">
    <source>
        <dbReference type="EMBL" id="KAG8450637.1"/>
    </source>
</evidence>
<dbReference type="Gene3D" id="2.60.40.10">
    <property type="entry name" value="Immunoglobulins"/>
    <property type="match status" value="1"/>
</dbReference>
<dbReference type="InterPro" id="IPR007110">
    <property type="entry name" value="Ig-like_dom"/>
</dbReference>
<feature type="domain" description="Ig-like" evidence="2">
    <location>
        <begin position="4"/>
        <end position="116"/>
    </location>
</feature>
<keyword evidence="1" id="KW-0812">Transmembrane</keyword>
<name>A0A8T2K5H6_9PIPI</name>
<protein>
    <recommendedName>
        <fullName evidence="2">Ig-like domain-containing protein</fullName>
    </recommendedName>
</protein>
<dbReference type="SUPFAM" id="SSF48726">
    <property type="entry name" value="Immunoglobulin"/>
    <property type="match status" value="1"/>
</dbReference>
<dbReference type="AlphaFoldDB" id="A0A8T2K5H6"/>
<keyword evidence="1" id="KW-1133">Transmembrane helix</keyword>
<feature type="non-terminal residue" evidence="3">
    <location>
        <position position="187"/>
    </location>
</feature>
<organism evidence="3 4">
    <name type="scientific">Hymenochirus boettgeri</name>
    <name type="common">Congo dwarf clawed frog</name>
    <dbReference type="NCBI Taxonomy" id="247094"/>
    <lineage>
        <taxon>Eukaryota</taxon>
        <taxon>Metazoa</taxon>
        <taxon>Chordata</taxon>
        <taxon>Craniata</taxon>
        <taxon>Vertebrata</taxon>
        <taxon>Euteleostomi</taxon>
        <taxon>Amphibia</taxon>
        <taxon>Batrachia</taxon>
        <taxon>Anura</taxon>
        <taxon>Pipoidea</taxon>
        <taxon>Pipidae</taxon>
        <taxon>Pipinae</taxon>
        <taxon>Hymenochirus</taxon>
    </lineage>
</organism>
<dbReference type="Pfam" id="PF07686">
    <property type="entry name" value="V-set"/>
    <property type="match status" value="1"/>
</dbReference>
<gene>
    <name evidence="3" type="ORF">GDO86_003058</name>
</gene>
<dbReference type="InterPro" id="IPR013106">
    <property type="entry name" value="Ig_V-set"/>
</dbReference>
<dbReference type="SMART" id="SM00409">
    <property type="entry name" value="IG"/>
    <property type="match status" value="1"/>
</dbReference>
<dbReference type="InterPro" id="IPR013783">
    <property type="entry name" value="Ig-like_fold"/>
</dbReference>
<dbReference type="Proteomes" id="UP000812440">
    <property type="component" value="Chromosome 2"/>
</dbReference>
<dbReference type="GO" id="GO:0050776">
    <property type="term" value="P:regulation of immune response"/>
    <property type="evidence" value="ECO:0007669"/>
    <property type="project" value="InterPro"/>
</dbReference>
<dbReference type="PANTHER" id="PTHR44819">
    <property type="entry name" value="V-TYPE IMMUNOGLOBULIN DOMAIN-CONTAINING SUPPRESSOR OF T-CELL ACTIVATION"/>
    <property type="match status" value="1"/>
</dbReference>
<reference evidence="3" key="1">
    <citation type="thesis" date="2020" institute="ProQuest LLC" country="789 East Eisenhower Parkway, Ann Arbor, MI, USA">
        <title>Comparative Genomics and Chromosome Evolution.</title>
        <authorList>
            <person name="Mudd A.B."/>
        </authorList>
    </citation>
    <scope>NUCLEOTIDE SEQUENCE</scope>
    <source>
        <strain evidence="3">Female2</strain>
        <tissue evidence="3">Blood</tissue>
    </source>
</reference>
<evidence type="ECO:0000256" key="1">
    <source>
        <dbReference type="SAM" id="Phobius"/>
    </source>
</evidence>
<dbReference type="InterPro" id="IPR042473">
    <property type="entry name" value="VISTA"/>
</dbReference>
<accession>A0A8T2K5H6</accession>
<proteinExistence type="predicted"/>